<dbReference type="Pfam" id="PF10135">
    <property type="entry name" value="Rod-binding"/>
    <property type="match status" value="1"/>
</dbReference>
<keyword evidence="13" id="KW-1185">Reference proteome</keyword>
<organism evidence="12 13">
    <name type="scientific">Xylophilus ampelinus</name>
    <dbReference type="NCBI Taxonomy" id="54067"/>
    <lineage>
        <taxon>Bacteria</taxon>
        <taxon>Pseudomonadati</taxon>
        <taxon>Pseudomonadota</taxon>
        <taxon>Betaproteobacteria</taxon>
        <taxon>Burkholderiales</taxon>
        <taxon>Xylophilus</taxon>
    </lineage>
</organism>
<comment type="similarity">
    <text evidence="3">In the N-terminal section; belongs to the FlgJ family.</text>
</comment>
<dbReference type="Pfam" id="PF01832">
    <property type="entry name" value="Glucosaminidase"/>
    <property type="match status" value="1"/>
</dbReference>
<dbReference type="EMBL" id="QJTC01000021">
    <property type="protein sequence ID" value="PYE75014.1"/>
    <property type="molecule type" value="Genomic_DNA"/>
</dbReference>
<gene>
    <name evidence="12" type="ORF">DFQ15_12135</name>
</gene>
<keyword evidence="6" id="KW-0574">Periplasm</keyword>
<dbReference type="GO" id="GO:0044780">
    <property type="term" value="P:bacterial-type flagellum assembly"/>
    <property type="evidence" value="ECO:0007669"/>
    <property type="project" value="InterPro"/>
</dbReference>
<evidence type="ECO:0000256" key="7">
    <source>
        <dbReference type="ARBA" id="ARBA00022801"/>
    </source>
</evidence>
<name>A0A318SVZ9_9BURK</name>
<dbReference type="Gene3D" id="1.10.530.10">
    <property type="match status" value="1"/>
</dbReference>
<dbReference type="FunFam" id="2.10.70.40:FF:000001">
    <property type="entry name" value="Flagellar assembly peptidoglycan hydrolase FlgJ"/>
    <property type="match status" value="1"/>
</dbReference>
<keyword evidence="12" id="KW-0282">Flagellum</keyword>
<evidence type="ECO:0000256" key="10">
    <source>
        <dbReference type="ARBA" id="ARBA00030835"/>
    </source>
</evidence>
<dbReference type="Proteomes" id="UP000247540">
    <property type="component" value="Unassembled WGS sequence"/>
</dbReference>
<evidence type="ECO:0000313" key="12">
    <source>
        <dbReference type="EMBL" id="PYE75014.1"/>
    </source>
</evidence>
<keyword evidence="12" id="KW-0966">Cell projection</keyword>
<dbReference type="GO" id="GO:0042597">
    <property type="term" value="C:periplasmic space"/>
    <property type="evidence" value="ECO:0007669"/>
    <property type="project" value="UniProtKB-SubCell"/>
</dbReference>
<evidence type="ECO:0000256" key="3">
    <source>
        <dbReference type="ARBA" id="ARBA00006880"/>
    </source>
</evidence>
<dbReference type="GO" id="GO:0016798">
    <property type="term" value="F:hydrolase activity, acting on glycosyl bonds"/>
    <property type="evidence" value="ECO:0007669"/>
    <property type="project" value="UniProtKB-KW"/>
</dbReference>
<dbReference type="PRINTS" id="PR01002">
    <property type="entry name" value="FLGFLGJ"/>
</dbReference>
<keyword evidence="8" id="KW-0326">Glycosidase</keyword>
<evidence type="ECO:0000256" key="6">
    <source>
        <dbReference type="ARBA" id="ARBA00022764"/>
    </source>
</evidence>
<evidence type="ECO:0000256" key="2">
    <source>
        <dbReference type="ARBA" id="ARBA00004418"/>
    </source>
</evidence>
<dbReference type="GO" id="GO:0071973">
    <property type="term" value="P:bacterial-type flagellum-dependent cell motility"/>
    <property type="evidence" value="ECO:0007669"/>
    <property type="project" value="TreeGrafter"/>
</dbReference>
<evidence type="ECO:0000256" key="5">
    <source>
        <dbReference type="ARBA" id="ARBA00013433"/>
    </source>
</evidence>
<dbReference type="SMART" id="SM00047">
    <property type="entry name" value="LYZ2"/>
    <property type="match status" value="1"/>
</dbReference>
<dbReference type="NCBIfam" id="TIGR02541">
    <property type="entry name" value="flagell_FlgJ"/>
    <property type="match status" value="1"/>
</dbReference>
<protein>
    <recommendedName>
        <fullName evidence="5">Peptidoglycan hydrolase FlgJ</fullName>
    </recommendedName>
    <alternativeName>
        <fullName evidence="10">Muramidase FlgJ</fullName>
    </alternativeName>
</protein>
<dbReference type="InterPro" id="IPR051056">
    <property type="entry name" value="Glycosyl_Hydrolase_73"/>
</dbReference>
<dbReference type="InterPro" id="IPR002901">
    <property type="entry name" value="MGlyc_endo_b_GlcNAc-like_dom"/>
</dbReference>
<comment type="caution">
    <text evidence="12">The sequence shown here is derived from an EMBL/GenBank/DDBJ whole genome shotgun (WGS) entry which is preliminary data.</text>
</comment>
<evidence type="ECO:0000256" key="8">
    <source>
        <dbReference type="ARBA" id="ARBA00023295"/>
    </source>
</evidence>
<dbReference type="InterPro" id="IPR019301">
    <property type="entry name" value="Flagellar_prot_FlgJ_N"/>
</dbReference>
<dbReference type="PANTHER" id="PTHR33308">
    <property type="entry name" value="PEPTIDOGLYCAN HYDROLASE FLGJ"/>
    <property type="match status" value="1"/>
</dbReference>
<keyword evidence="7" id="KW-0378">Hydrolase</keyword>
<dbReference type="GO" id="GO:0004040">
    <property type="term" value="F:amidase activity"/>
    <property type="evidence" value="ECO:0007669"/>
    <property type="project" value="InterPro"/>
</dbReference>
<comment type="similarity">
    <text evidence="4">In the C-terminal section; belongs to the glycosyl hydrolase 73 family.</text>
</comment>
<comment type="function">
    <text evidence="1">Flagellum-specific muramidase which hydrolyzes the peptidoglycan layer to assemble the rod structure in the periplasmic space.</text>
</comment>
<evidence type="ECO:0000256" key="1">
    <source>
        <dbReference type="ARBA" id="ARBA00002954"/>
    </source>
</evidence>
<feature type="domain" description="Mannosyl-glycoprotein endo-beta-N-acetylglucosamidase-like" evidence="11">
    <location>
        <begin position="166"/>
        <end position="326"/>
    </location>
</feature>
<reference evidence="12 13" key="1">
    <citation type="submission" date="2018-06" db="EMBL/GenBank/DDBJ databases">
        <title>Genomic Encyclopedia of Type Strains, Phase III (KMG-III): the genomes of soil and plant-associated and newly described type strains.</title>
        <authorList>
            <person name="Whitman W."/>
        </authorList>
    </citation>
    <scope>NUCLEOTIDE SEQUENCE [LARGE SCALE GENOMIC DNA]</scope>
    <source>
        <strain evidence="12 13">CECT 7646</strain>
    </source>
</reference>
<keyword evidence="12" id="KW-0969">Cilium</keyword>
<evidence type="ECO:0000256" key="9">
    <source>
        <dbReference type="ARBA" id="ARBA00023316"/>
    </source>
</evidence>
<dbReference type="PANTHER" id="PTHR33308:SF9">
    <property type="entry name" value="PEPTIDOGLYCAN HYDROLASE FLGJ"/>
    <property type="match status" value="1"/>
</dbReference>
<evidence type="ECO:0000313" key="13">
    <source>
        <dbReference type="Proteomes" id="UP000247540"/>
    </source>
</evidence>
<dbReference type="AlphaFoldDB" id="A0A318SVZ9"/>
<comment type="subcellular location">
    <subcellularLocation>
        <location evidence="2">Periplasm</location>
    </subcellularLocation>
</comment>
<keyword evidence="9" id="KW-0961">Cell wall biogenesis/degradation</keyword>
<dbReference type="InterPro" id="IPR013377">
    <property type="entry name" value="FlgJ"/>
</dbReference>
<evidence type="ECO:0000256" key="4">
    <source>
        <dbReference type="ARBA" id="ARBA00007974"/>
    </source>
</evidence>
<sequence length="352" mass="36483">MAISSAASSVMSNASLLGTGGQNAVSSNSLAADARNLNSLKAQAGQDSPKAIRETAKQLESLFMRELLKSMREATMKSGLTDNAGSDLGTDMLDQQFAVQMSGQRGGLSDLIAKQLSRQTNGADADGDAAPMEFKVPSTLSLGRFDASGITGAAGAAAATVAPASRVRTTQTQAGFVEQHADVAARVGQDSGIPAAFMVGQAGHETGWGRSEIRMKDGSNSYNLFGIKAGGGWTGKVAEITTTEYVGGKAQKVTAKFRAYDSYEDSFRDYARMINESPRYAAARGKTDSALGYATELKRAGYATDPAYASKLSRAIKSTEQLQRAQQAQATVPTPAGGIGTGTSTVFAGTAA</sequence>
<accession>A0A318SVZ9</accession>
<dbReference type="Gene3D" id="2.10.70.40">
    <property type="entry name" value="peptidoglycan hydrolase"/>
    <property type="match status" value="1"/>
</dbReference>
<evidence type="ECO:0000259" key="11">
    <source>
        <dbReference type="SMART" id="SM00047"/>
    </source>
</evidence>
<dbReference type="GO" id="GO:0071555">
    <property type="term" value="P:cell wall organization"/>
    <property type="evidence" value="ECO:0007669"/>
    <property type="project" value="UniProtKB-KW"/>
</dbReference>
<proteinExistence type="inferred from homology"/>